<keyword evidence="2" id="KW-1185">Reference proteome</keyword>
<gene>
    <name evidence="1" type="ORF">OtV5_234</name>
</gene>
<name>A9YWF3_9PHYC</name>
<dbReference type="EMBL" id="EU304328">
    <property type="protein sequence ID" value="ABY28036.1"/>
    <property type="molecule type" value="Genomic_DNA"/>
</dbReference>
<proteinExistence type="predicted"/>
<dbReference type="OrthoDB" id="12514at10239"/>
<sequence length="139" mass="17215">MEHLRLKCEELLSFFKKKRRDEFVKYGYSTCDDHISKILSLSTRVDEMIVNELYGEFDSNIQTKLVETLQKEYDNLDKQTWYTNHFDNWKMMPERQDCEQYPMSDRLEYSKCRLTMFNHLEKEWKKQTFPNLHERLEFF</sequence>
<evidence type="ECO:0000313" key="2">
    <source>
        <dbReference type="Proteomes" id="UP000203890"/>
    </source>
</evidence>
<organism evidence="1 2">
    <name type="scientific">Ostreococcus tauri virus OtV5</name>
    <dbReference type="NCBI Taxonomy" id="1785753"/>
    <lineage>
        <taxon>Viruses</taxon>
        <taxon>Varidnaviria</taxon>
        <taxon>Bamfordvirae</taxon>
        <taxon>Nucleocytoviricota</taxon>
        <taxon>Megaviricetes</taxon>
        <taxon>Algavirales</taxon>
        <taxon>Phycodnaviridae</taxon>
        <taxon>Prasinovirus</taxon>
        <taxon>Prasinovirus ostreotauri</taxon>
    </lineage>
</organism>
<dbReference type="KEGG" id="vg:5845577"/>
<dbReference type="RefSeq" id="YP_001648332.1">
    <property type="nucleotide sequence ID" value="NC_010191.2"/>
</dbReference>
<dbReference type="GeneID" id="5845577"/>
<accession>A9YWF3</accession>
<evidence type="ECO:0000313" key="1">
    <source>
        <dbReference type="EMBL" id="ABY28036.1"/>
    </source>
</evidence>
<dbReference type="Proteomes" id="UP000203890">
    <property type="component" value="Segment"/>
</dbReference>
<protein>
    <submittedName>
        <fullName evidence="1">Uncharacterized protein</fullName>
    </submittedName>
</protein>
<reference evidence="1 2" key="1">
    <citation type="journal article" date="2008" name="PLoS ONE">
        <title>Life-cycle and genome of OtV5, a large DNA virus of the pelagic marine unicellular green alga Ostreococcus tauri.</title>
        <authorList>
            <person name="Derelle E."/>
            <person name="Ferraz C."/>
            <person name="Escande M.L."/>
            <person name="Eychenie S."/>
            <person name="Cooke R."/>
            <person name="Piganeau G."/>
            <person name="Desdevises Y."/>
            <person name="Bellec L."/>
            <person name="Moreau H."/>
            <person name="Grimsley N."/>
        </authorList>
    </citation>
    <scope>NUCLEOTIDE SEQUENCE [LARGE SCALE GENOMIC DNA]</scope>
    <source>
        <strain evidence="1 2">OtV5</strain>
    </source>
</reference>